<evidence type="ECO:0000256" key="2">
    <source>
        <dbReference type="ARBA" id="ARBA00022771"/>
    </source>
</evidence>
<dbReference type="SMART" id="SM00184">
    <property type="entry name" value="RING"/>
    <property type="match status" value="1"/>
</dbReference>
<dbReference type="Pfam" id="PF13639">
    <property type="entry name" value="zf-RING_2"/>
    <property type="match status" value="1"/>
</dbReference>
<feature type="domain" description="RING-type" evidence="6">
    <location>
        <begin position="103"/>
        <end position="145"/>
    </location>
</feature>
<dbReference type="EMBL" id="BTGU01000091">
    <property type="protein sequence ID" value="GMN59827.1"/>
    <property type="molecule type" value="Genomic_DNA"/>
</dbReference>
<reference evidence="7" key="1">
    <citation type="submission" date="2023-07" db="EMBL/GenBank/DDBJ databases">
        <title>draft genome sequence of fig (Ficus carica).</title>
        <authorList>
            <person name="Takahashi T."/>
            <person name="Nishimura K."/>
        </authorList>
    </citation>
    <scope>NUCLEOTIDE SEQUENCE</scope>
</reference>
<keyword evidence="5" id="KW-0812">Transmembrane</keyword>
<keyword evidence="1" id="KW-0479">Metal-binding</keyword>
<dbReference type="InterPro" id="IPR001841">
    <property type="entry name" value="Znf_RING"/>
</dbReference>
<dbReference type="InterPro" id="IPR013083">
    <property type="entry name" value="Znf_RING/FYVE/PHD"/>
</dbReference>
<name>A0AA88J263_FICCA</name>
<gene>
    <name evidence="7" type="ORF">TIFTF001_028920</name>
</gene>
<proteinExistence type="predicted"/>
<protein>
    <recommendedName>
        <fullName evidence="6">RING-type domain-containing protein</fullName>
    </recommendedName>
</protein>
<evidence type="ECO:0000256" key="4">
    <source>
        <dbReference type="PROSITE-ProRule" id="PRU00175"/>
    </source>
</evidence>
<dbReference type="Proteomes" id="UP001187192">
    <property type="component" value="Unassembled WGS sequence"/>
</dbReference>
<organism evidence="7 8">
    <name type="scientific">Ficus carica</name>
    <name type="common">Common fig</name>
    <dbReference type="NCBI Taxonomy" id="3494"/>
    <lineage>
        <taxon>Eukaryota</taxon>
        <taxon>Viridiplantae</taxon>
        <taxon>Streptophyta</taxon>
        <taxon>Embryophyta</taxon>
        <taxon>Tracheophyta</taxon>
        <taxon>Spermatophyta</taxon>
        <taxon>Magnoliopsida</taxon>
        <taxon>eudicotyledons</taxon>
        <taxon>Gunneridae</taxon>
        <taxon>Pentapetalae</taxon>
        <taxon>rosids</taxon>
        <taxon>fabids</taxon>
        <taxon>Rosales</taxon>
        <taxon>Moraceae</taxon>
        <taxon>Ficeae</taxon>
        <taxon>Ficus</taxon>
    </lineage>
</organism>
<dbReference type="PANTHER" id="PTHR45798">
    <property type="entry name" value="RING-H2 FINGER PROTEIN ATL61-RELATED-RELATED"/>
    <property type="match status" value="1"/>
</dbReference>
<evidence type="ECO:0000313" key="8">
    <source>
        <dbReference type="Proteomes" id="UP001187192"/>
    </source>
</evidence>
<keyword evidence="3" id="KW-0862">Zinc</keyword>
<dbReference type="AlphaFoldDB" id="A0AA88J263"/>
<evidence type="ECO:0000256" key="1">
    <source>
        <dbReference type="ARBA" id="ARBA00022723"/>
    </source>
</evidence>
<keyword evidence="8" id="KW-1185">Reference proteome</keyword>
<keyword evidence="2 4" id="KW-0863">Zinc-finger</keyword>
<dbReference type="InterPro" id="IPR052788">
    <property type="entry name" value="RING-type_E3_ligase_ATL"/>
</dbReference>
<feature type="transmembrane region" description="Helical" evidence="5">
    <location>
        <begin position="34"/>
        <end position="60"/>
    </location>
</feature>
<keyword evidence="5" id="KW-1133">Transmembrane helix</keyword>
<dbReference type="PROSITE" id="PS50089">
    <property type="entry name" value="ZF_RING_2"/>
    <property type="match status" value="1"/>
</dbReference>
<evidence type="ECO:0000256" key="3">
    <source>
        <dbReference type="ARBA" id="ARBA00022833"/>
    </source>
</evidence>
<evidence type="ECO:0000313" key="7">
    <source>
        <dbReference type="EMBL" id="GMN59827.1"/>
    </source>
</evidence>
<comment type="caution">
    <text evidence="7">The sequence shown here is derived from an EMBL/GenBank/DDBJ whole genome shotgun (WGS) entry which is preliminary data.</text>
</comment>
<evidence type="ECO:0000256" key="5">
    <source>
        <dbReference type="SAM" id="Phobius"/>
    </source>
</evidence>
<accession>A0AA88J263</accession>
<dbReference type="Gene3D" id="3.30.40.10">
    <property type="entry name" value="Zinc/RING finger domain, C3HC4 (zinc finger)"/>
    <property type="match status" value="1"/>
</dbReference>
<dbReference type="GO" id="GO:0008270">
    <property type="term" value="F:zinc ion binding"/>
    <property type="evidence" value="ECO:0007669"/>
    <property type="project" value="UniProtKB-KW"/>
</dbReference>
<keyword evidence="5" id="KW-0472">Membrane</keyword>
<dbReference type="SUPFAM" id="SSF57850">
    <property type="entry name" value="RING/U-box"/>
    <property type="match status" value="1"/>
</dbReference>
<evidence type="ECO:0000259" key="6">
    <source>
        <dbReference type="PROSITE" id="PS50089"/>
    </source>
</evidence>
<dbReference type="PANTHER" id="PTHR45798:SF97">
    <property type="entry name" value="ALCOHOL-SENSITIVE RING FINGER PROTEIN 1"/>
    <property type="match status" value="1"/>
</dbReference>
<sequence length="152" mass="16706">MKPTNRIFFLNNDAPFTTITPPSPLTPEKSSSTAMYSSTVLFILVLCTALLSAAFFFCFYARRRNPSSSPAPGCKSVDPAAVVRSIPVRSYGGAAMHRIGRDCAVCLGELGEGDDVKVMPFCSHVFHAECIDTWLVLHMSCPICRSTRFFEE</sequence>